<feature type="compositionally biased region" description="Low complexity" evidence="1">
    <location>
        <begin position="30"/>
        <end position="46"/>
    </location>
</feature>
<organism evidence="3 4">
    <name type="scientific">Aphanomyces stellatus</name>
    <dbReference type="NCBI Taxonomy" id="120398"/>
    <lineage>
        <taxon>Eukaryota</taxon>
        <taxon>Sar</taxon>
        <taxon>Stramenopiles</taxon>
        <taxon>Oomycota</taxon>
        <taxon>Saprolegniomycetes</taxon>
        <taxon>Saprolegniales</taxon>
        <taxon>Verrucalvaceae</taxon>
        <taxon>Aphanomyces</taxon>
    </lineage>
</organism>
<evidence type="ECO:0000256" key="1">
    <source>
        <dbReference type="SAM" id="MobiDB-lite"/>
    </source>
</evidence>
<dbReference type="InterPro" id="IPR011011">
    <property type="entry name" value="Znf_FYVE_PHD"/>
</dbReference>
<evidence type="ECO:0000313" key="4">
    <source>
        <dbReference type="Proteomes" id="UP000332933"/>
    </source>
</evidence>
<dbReference type="OrthoDB" id="63070at2759"/>
<evidence type="ECO:0000313" key="2">
    <source>
        <dbReference type="EMBL" id="KAF0682548.1"/>
    </source>
</evidence>
<reference evidence="3 4" key="1">
    <citation type="submission" date="2019-03" db="EMBL/GenBank/DDBJ databases">
        <authorList>
            <person name="Gaulin E."/>
            <person name="Dumas B."/>
        </authorList>
    </citation>
    <scope>NUCLEOTIDE SEQUENCE [LARGE SCALE GENOMIC DNA]</scope>
    <source>
        <strain evidence="3">CBS 568.67</strain>
    </source>
</reference>
<name>A0A485LT04_9STRA</name>
<dbReference type="SUPFAM" id="SSF57903">
    <property type="entry name" value="FYVE/PHD zinc finger"/>
    <property type="match status" value="1"/>
</dbReference>
<protein>
    <submittedName>
        <fullName evidence="3">Aste57867_25346 protein</fullName>
    </submittedName>
</protein>
<proteinExistence type="predicted"/>
<accession>A0A485LT04</accession>
<keyword evidence="4" id="KW-1185">Reference proteome</keyword>
<dbReference type="PANTHER" id="PTHR43102">
    <property type="entry name" value="SLR1143 PROTEIN"/>
    <property type="match status" value="1"/>
</dbReference>
<dbReference type="PANTHER" id="PTHR43102:SF2">
    <property type="entry name" value="GAF DOMAIN-CONTAINING PROTEIN"/>
    <property type="match status" value="1"/>
</dbReference>
<dbReference type="AlphaFoldDB" id="A0A485LT04"/>
<dbReference type="EMBL" id="VJMH01007521">
    <property type="protein sequence ID" value="KAF0682548.1"/>
    <property type="molecule type" value="Genomic_DNA"/>
</dbReference>
<gene>
    <name evidence="3" type="primary">Aste57867_25346</name>
    <name evidence="2" type="ORF">As57867_025268</name>
    <name evidence="3" type="ORF">ASTE57867_25346</name>
</gene>
<evidence type="ECO:0000313" key="3">
    <source>
        <dbReference type="EMBL" id="VFU01971.1"/>
    </source>
</evidence>
<reference evidence="2" key="2">
    <citation type="submission" date="2019-06" db="EMBL/GenBank/DDBJ databases">
        <title>Genomics analysis of Aphanomyces spp. identifies a new class of oomycete effector associated with host adaptation.</title>
        <authorList>
            <person name="Gaulin E."/>
        </authorList>
    </citation>
    <scope>NUCLEOTIDE SEQUENCE</scope>
    <source>
        <strain evidence="2">CBS 578.67</strain>
    </source>
</reference>
<sequence length="437" mass="48327">MVQSTTRRLSITDFVIKRSDTAPLTRDRNTSGASATTTASPTDSPDVGTPLTFTDDVATMPTSDLLRHGERFASAFLTQCGRARHVSRRSSRYSTSLGRGQEKAKNVYCKYDNATKVYSVHAVMEIRAGLKEVLHLLAGDVDPSSARHGFNVFLWRVFGPTLAAATNLRSTRPPHHRHDDDDDDDACLTMKQIHHSYEGAAIKQATFLHSNLFFGKSKRDWLLLDYIQKRSDASVVRVFKSVDNATSYVQTHKGKVVPRHTRLCFGFHVEELSFRDVCRVTFYGTHEATTAHHASHRLLQKLGESLHMIDLAVLRRRLGQRVGAAPSKAVAVDRLGDTCVHCAKFTNGVVCRLCSAQVCADCSSIQHVETAPRNVFELRVCTPCVTKALQKTKAMAMGQHHPPPVSLVAPTPQRGMFRISEATLEGSVPDHASVLQT</sequence>
<dbReference type="Proteomes" id="UP000332933">
    <property type="component" value="Unassembled WGS sequence"/>
</dbReference>
<dbReference type="EMBL" id="CAADRA010007547">
    <property type="protein sequence ID" value="VFU01971.1"/>
    <property type="molecule type" value="Genomic_DNA"/>
</dbReference>
<feature type="region of interest" description="Disordered" evidence="1">
    <location>
        <begin position="22"/>
        <end position="50"/>
    </location>
</feature>